<dbReference type="RefSeq" id="WP_092128616.1">
    <property type="nucleotide sequence ID" value="NZ_FMYU01000006.1"/>
</dbReference>
<dbReference type="InterPro" id="IPR023358">
    <property type="entry name" value="Peptidase_M18_dom2"/>
</dbReference>
<name>A0A1G6MIQ7_9BACT</name>
<gene>
    <name evidence="11" type="ORF">SAMN05660835_00995</name>
</gene>
<keyword evidence="8 9" id="KW-0482">Metalloprotease</keyword>
<dbReference type="NCBIfam" id="NF002600">
    <property type="entry name" value="PRK02256.1"/>
    <property type="match status" value="1"/>
</dbReference>
<dbReference type="SUPFAM" id="SSF53187">
    <property type="entry name" value="Zn-dependent exopeptidases"/>
    <property type="match status" value="1"/>
</dbReference>
<evidence type="ECO:0000256" key="3">
    <source>
        <dbReference type="ARBA" id="ARBA00022438"/>
    </source>
</evidence>
<evidence type="ECO:0000256" key="8">
    <source>
        <dbReference type="ARBA" id="ARBA00023049"/>
    </source>
</evidence>
<keyword evidence="3 9" id="KW-0031">Aminopeptidase</keyword>
<evidence type="ECO:0000256" key="9">
    <source>
        <dbReference type="RuleBase" id="RU004386"/>
    </source>
</evidence>
<keyword evidence="5 9" id="KW-0479">Metal-binding</keyword>
<keyword evidence="12" id="KW-1185">Reference proteome</keyword>
<protein>
    <recommendedName>
        <fullName evidence="10">M18 family aminopeptidase</fullName>
        <ecNumber evidence="10">3.4.11.-</ecNumber>
    </recommendedName>
</protein>
<evidence type="ECO:0000256" key="4">
    <source>
        <dbReference type="ARBA" id="ARBA00022670"/>
    </source>
</evidence>
<dbReference type="GO" id="GO:0005737">
    <property type="term" value="C:cytoplasm"/>
    <property type="evidence" value="ECO:0007669"/>
    <property type="project" value="UniProtKB-ARBA"/>
</dbReference>
<dbReference type="Pfam" id="PF02127">
    <property type="entry name" value="Peptidase_M18"/>
    <property type="match status" value="1"/>
</dbReference>
<evidence type="ECO:0000313" key="11">
    <source>
        <dbReference type="EMBL" id="SDC54876.1"/>
    </source>
</evidence>
<evidence type="ECO:0000256" key="6">
    <source>
        <dbReference type="ARBA" id="ARBA00022801"/>
    </source>
</evidence>
<accession>A0A1G6MIQ7</accession>
<evidence type="ECO:0000256" key="7">
    <source>
        <dbReference type="ARBA" id="ARBA00022833"/>
    </source>
</evidence>
<dbReference type="GO" id="GO:0006508">
    <property type="term" value="P:proteolysis"/>
    <property type="evidence" value="ECO:0007669"/>
    <property type="project" value="UniProtKB-KW"/>
</dbReference>
<dbReference type="GO" id="GO:0008237">
    <property type="term" value="F:metallopeptidase activity"/>
    <property type="evidence" value="ECO:0007669"/>
    <property type="project" value="UniProtKB-KW"/>
</dbReference>
<dbReference type="PANTHER" id="PTHR28570:SF2">
    <property type="entry name" value="M18 FAMILY AMINOPEPTIDASE 1-RELATED"/>
    <property type="match status" value="1"/>
</dbReference>
<organism evidence="11 12">
    <name type="scientific">Desulfurella multipotens</name>
    <dbReference type="NCBI Taxonomy" id="79269"/>
    <lineage>
        <taxon>Bacteria</taxon>
        <taxon>Pseudomonadati</taxon>
        <taxon>Campylobacterota</taxon>
        <taxon>Desulfurellia</taxon>
        <taxon>Desulfurellales</taxon>
        <taxon>Desulfurellaceae</taxon>
        <taxon>Desulfurella</taxon>
    </lineage>
</organism>
<sequence length="447" mass="50644">MKDLKEKLFRTQKNVWLENKKEEIFKFAKNYIDFLNVCKTERETVNYVKEYFSNHAKDELIFINRNKNVALVRIGKENGARLIASHIDSPRIDLKQNPIFEDSNIAMFHTHYYGGIKKYQWLNIPLALHGVIIKSDLKTLEFNIGENEDDPVFVIPDLLPHLSKKVVDEKPVKEAFDADKLNLIVGSIPFSKEEKDQIKLNILKILNETYGIYEEDFISAEITLTPAFKAKDVGFDKSLIAGYGQDDRICAYTSLKAFFDSKKAAQTQIVLMVDKEEIGSEGNTSAQSSFLFEVVIEILKAKKIEPTFENIVSFFKHSECLSADVNGAVNPMYKEVHEKDNASYINNGVVLTKFTGHGGKYMANDANAEFVGKIRKIFNDNNVVWQTGELGKVDEGGGGTIAKYIANHNIETIDCGPALISMHSPFEISSKADLFETYKAYKAFFSY</sequence>
<dbReference type="OrthoDB" id="5288740at2"/>
<dbReference type="SUPFAM" id="SSF101821">
    <property type="entry name" value="Aminopeptidase/glucanase lid domain"/>
    <property type="match status" value="1"/>
</dbReference>
<dbReference type="Proteomes" id="UP000199411">
    <property type="component" value="Unassembled WGS sequence"/>
</dbReference>
<keyword evidence="7 9" id="KW-0862">Zinc</keyword>
<keyword evidence="6 9" id="KW-0378">Hydrolase</keyword>
<comment type="cofactor">
    <cofactor evidence="1 10">
        <name>Zn(2+)</name>
        <dbReference type="ChEBI" id="CHEBI:29105"/>
    </cofactor>
</comment>
<dbReference type="Gene3D" id="2.30.250.10">
    <property type="entry name" value="Aminopeptidase i, Domain 2"/>
    <property type="match status" value="1"/>
</dbReference>
<keyword evidence="4 9" id="KW-0645">Protease</keyword>
<evidence type="ECO:0000313" key="12">
    <source>
        <dbReference type="Proteomes" id="UP000199411"/>
    </source>
</evidence>
<evidence type="ECO:0000256" key="2">
    <source>
        <dbReference type="ARBA" id="ARBA00008290"/>
    </source>
</evidence>
<evidence type="ECO:0000256" key="10">
    <source>
        <dbReference type="RuleBase" id="RU004387"/>
    </source>
</evidence>
<evidence type="ECO:0000256" key="1">
    <source>
        <dbReference type="ARBA" id="ARBA00001947"/>
    </source>
</evidence>
<dbReference type="PRINTS" id="PR00932">
    <property type="entry name" value="AMINO1PTASE"/>
</dbReference>
<dbReference type="InterPro" id="IPR001948">
    <property type="entry name" value="Peptidase_M18"/>
</dbReference>
<comment type="similarity">
    <text evidence="2 9">Belongs to the peptidase M18 family.</text>
</comment>
<dbReference type="PANTHER" id="PTHR28570">
    <property type="entry name" value="ASPARTYL AMINOPEPTIDASE"/>
    <property type="match status" value="1"/>
</dbReference>
<dbReference type="AlphaFoldDB" id="A0A1G6MIQ7"/>
<evidence type="ECO:0000256" key="5">
    <source>
        <dbReference type="ARBA" id="ARBA00022723"/>
    </source>
</evidence>
<dbReference type="GO" id="GO:0008270">
    <property type="term" value="F:zinc ion binding"/>
    <property type="evidence" value="ECO:0007669"/>
    <property type="project" value="InterPro"/>
</dbReference>
<dbReference type="EMBL" id="FMYU01000006">
    <property type="protein sequence ID" value="SDC54876.1"/>
    <property type="molecule type" value="Genomic_DNA"/>
</dbReference>
<dbReference type="EC" id="3.4.11.-" evidence="10"/>
<reference evidence="12" key="1">
    <citation type="submission" date="2016-10" db="EMBL/GenBank/DDBJ databases">
        <authorList>
            <person name="Varghese N."/>
            <person name="Submissions S."/>
        </authorList>
    </citation>
    <scope>NUCLEOTIDE SEQUENCE [LARGE SCALE GENOMIC DNA]</scope>
    <source>
        <strain evidence="12">DSM 8415</strain>
    </source>
</reference>
<dbReference type="Gene3D" id="3.40.630.10">
    <property type="entry name" value="Zn peptidases"/>
    <property type="match status" value="1"/>
</dbReference>
<proteinExistence type="inferred from homology"/>
<dbReference type="GO" id="GO:0004177">
    <property type="term" value="F:aminopeptidase activity"/>
    <property type="evidence" value="ECO:0007669"/>
    <property type="project" value="UniProtKB-KW"/>
</dbReference>